<name>A0A932GNW5_UNCTE</name>
<dbReference type="GO" id="GO:0016740">
    <property type="term" value="F:transferase activity"/>
    <property type="evidence" value="ECO:0007669"/>
    <property type="project" value="UniProtKB-ARBA"/>
</dbReference>
<dbReference type="Proteomes" id="UP000741360">
    <property type="component" value="Unassembled WGS sequence"/>
</dbReference>
<evidence type="ECO:0000256" key="5">
    <source>
        <dbReference type="SAM" id="Phobius"/>
    </source>
</evidence>
<feature type="transmembrane region" description="Helical" evidence="5">
    <location>
        <begin position="157"/>
        <end position="174"/>
    </location>
</feature>
<feature type="transmembrane region" description="Helical" evidence="5">
    <location>
        <begin position="41"/>
        <end position="64"/>
    </location>
</feature>
<dbReference type="Pfam" id="PF04191">
    <property type="entry name" value="PEMT"/>
    <property type="match status" value="1"/>
</dbReference>
<dbReference type="PANTHER" id="PTHR12714">
    <property type="entry name" value="PROTEIN-S ISOPRENYLCYSTEINE O-METHYLTRANSFERASE"/>
    <property type="match status" value="1"/>
</dbReference>
<comment type="caution">
    <text evidence="6">The sequence shown here is derived from an EMBL/GenBank/DDBJ whole genome shotgun (WGS) entry which is preliminary data.</text>
</comment>
<dbReference type="AlphaFoldDB" id="A0A932GNW5"/>
<protein>
    <submittedName>
        <fullName evidence="6">Isoprenylcysteine carboxylmethyltransferase family protein</fullName>
    </submittedName>
</protein>
<feature type="transmembrane region" description="Helical" evidence="5">
    <location>
        <begin position="131"/>
        <end position="151"/>
    </location>
</feature>
<dbReference type="GO" id="GO:0012505">
    <property type="term" value="C:endomembrane system"/>
    <property type="evidence" value="ECO:0007669"/>
    <property type="project" value="UniProtKB-SubCell"/>
</dbReference>
<accession>A0A932GNW5</accession>
<evidence type="ECO:0000313" key="7">
    <source>
        <dbReference type="Proteomes" id="UP000741360"/>
    </source>
</evidence>
<comment type="subcellular location">
    <subcellularLocation>
        <location evidence="1">Endomembrane system</location>
        <topology evidence="1">Multi-pass membrane protein</topology>
    </subcellularLocation>
</comment>
<evidence type="ECO:0000256" key="4">
    <source>
        <dbReference type="ARBA" id="ARBA00023136"/>
    </source>
</evidence>
<sequence>MEAAKETGYWEVTVIMVVIASWLLYRYVAPKGWREWSRAGLVQAFIIALYAEMYGFPLTIYVLSGFLGLDIPWLHQSGHLWATLFGWGDLGAIVEMMLGYGFLFFGLSLVIKGWWEVYHARREGRLATDRLYGVVRHPQYTGIFLAVFGQLIHWPTIPTLALFPIIVWAYVRLARKEEARMIERFGDEYLAYRHRVPMFFPSREKWRRLLDETRSSGEVKP</sequence>
<keyword evidence="4 5" id="KW-0472">Membrane</keyword>
<proteinExistence type="predicted"/>
<evidence type="ECO:0000313" key="6">
    <source>
        <dbReference type="EMBL" id="MBI3014207.1"/>
    </source>
</evidence>
<evidence type="ECO:0000256" key="2">
    <source>
        <dbReference type="ARBA" id="ARBA00022692"/>
    </source>
</evidence>
<feature type="transmembrane region" description="Helical" evidence="5">
    <location>
        <begin position="12"/>
        <end position="29"/>
    </location>
</feature>
<dbReference type="Gene3D" id="1.20.120.1630">
    <property type="match status" value="1"/>
</dbReference>
<organism evidence="6 7">
    <name type="scientific">Tectimicrobiota bacterium</name>
    <dbReference type="NCBI Taxonomy" id="2528274"/>
    <lineage>
        <taxon>Bacteria</taxon>
        <taxon>Pseudomonadati</taxon>
        <taxon>Nitrospinota/Tectimicrobiota group</taxon>
        <taxon>Candidatus Tectimicrobiota</taxon>
    </lineage>
</organism>
<dbReference type="PANTHER" id="PTHR12714:SF9">
    <property type="entry name" value="PROTEIN-S-ISOPRENYLCYSTEINE O-METHYLTRANSFERASE"/>
    <property type="match status" value="1"/>
</dbReference>
<evidence type="ECO:0000256" key="1">
    <source>
        <dbReference type="ARBA" id="ARBA00004127"/>
    </source>
</evidence>
<keyword evidence="2 5" id="KW-0812">Transmembrane</keyword>
<reference evidence="6" key="1">
    <citation type="submission" date="2020-07" db="EMBL/GenBank/DDBJ databases">
        <title>Huge and variable diversity of episymbiotic CPR bacteria and DPANN archaea in groundwater ecosystems.</title>
        <authorList>
            <person name="He C.Y."/>
            <person name="Keren R."/>
            <person name="Whittaker M."/>
            <person name="Farag I.F."/>
            <person name="Doudna J."/>
            <person name="Cate J.H.D."/>
            <person name="Banfield J.F."/>
        </authorList>
    </citation>
    <scope>NUCLEOTIDE SEQUENCE</scope>
    <source>
        <strain evidence="6">NC_groundwater_717_Ag_S-0.2um_59_8</strain>
    </source>
</reference>
<dbReference type="EMBL" id="JACPSX010000064">
    <property type="protein sequence ID" value="MBI3014207.1"/>
    <property type="molecule type" value="Genomic_DNA"/>
</dbReference>
<dbReference type="InterPro" id="IPR007318">
    <property type="entry name" value="Phopholipid_MeTrfase"/>
</dbReference>
<evidence type="ECO:0000256" key="3">
    <source>
        <dbReference type="ARBA" id="ARBA00022989"/>
    </source>
</evidence>
<feature type="transmembrane region" description="Helical" evidence="5">
    <location>
        <begin position="84"/>
        <end position="110"/>
    </location>
</feature>
<gene>
    <name evidence="6" type="ORF">HYY65_03870</name>
</gene>
<keyword evidence="3 5" id="KW-1133">Transmembrane helix</keyword>